<evidence type="ECO:0000313" key="2">
    <source>
        <dbReference type="Proteomes" id="UP001234202"/>
    </source>
</evidence>
<dbReference type="EMBL" id="JASBWV010000015">
    <property type="protein sequence ID" value="KAJ9122185.1"/>
    <property type="molecule type" value="Genomic_DNA"/>
</dbReference>
<sequence>MSVNRYNPYFNPTGLASHASAFQGQTPIPTASSSARNIEQAVWQWVPDGPDIQGPYRVLMTGLPTENVQKKDIIELFSSHVTPNVAVEPLFSENGFNGSCIFTINNAEEVLKTYDQFEGKYFDDMSTQIKVEYLIRPGGRIPAKIARQIIHDDQIIAMAPISARSIPVQPSAYTPMAPPTGPANMQQQPPAAPIAAGNVRGVPRGPAHVKANGAPSNAAKHVPSQPRNAQQQQHQNGHLAKAHTNTHSNNSANYHNNANSSTAGKSLLQRMGIGLAERISGAPVSGSASPAGSAGFGKGKKAGGAGPARPVSSISNQSKRNMKPYAPFPPNASTHPKSHHANGAKGKQQQQPKRKDTQQEILDRELENFQKRRGK</sequence>
<evidence type="ECO:0000313" key="1">
    <source>
        <dbReference type="EMBL" id="KAJ9122185.1"/>
    </source>
</evidence>
<gene>
    <name evidence="1" type="ORF">QFC24_004415</name>
</gene>
<proteinExistence type="predicted"/>
<name>A0ACC2XDR5_9TREE</name>
<protein>
    <submittedName>
        <fullName evidence="1">Uncharacterized protein</fullName>
    </submittedName>
</protein>
<dbReference type="Proteomes" id="UP001234202">
    <property type="component" value="Unassembled WGS sequence"/>
</dbReference>
<reference evidence="1" key="1">
    <citation type="submission" date="2023-04" db="EMBL/GenBank/DDBJ databases">
        <title>Draft Genome sequencing of Naganishia species isolated from polar environments using Oxford Nanopore Technology.</title>
        <authorList>
            <person name="Leo P."/>
            <person name="Venkateswaran K."/>
        </authorList>
    </citation>
    <scope>NUCLEOTIDE SEQUENCE</scope>
    <source>
        <strain evidence="1">DBVPG 5303</strain>
    </source>
</reference>
<comment type="caution">
    <text evidence="1">The sequence shown here is derived from an EMBL/GenBank/DDBJ whole genome shotgun (WGS) entry which is preliminary data.</text>
</comment>
<keyword evidence="2" id="KW-1185">Reference proteome</keyword>
<organism evidence="1 2">
    <name type="scientific">Naganishia onofrii</name>
    <dbReference type="NCBI Taxonomy" id="1851511"/>
    <lineage>
        <taxon>Eukaryota</taxon>
        <taxon>Fungi</taxon>
        <taxon>Dikarya</taxon>
        <taxon>Basidiomycota</taxon>
        <taxon>Agaricomycotina</taxon>
        <taxon>Tremellomycetes</taxon>
        <taxon>Filobasidiales</taxon>
        <taxon>Filobasidiaceae</taxon>
        <taxon>Naganishia</taxon>
    </lineage>
</organism>
<accession>A0ACC2XDR5</accession>